<gene>
    <name evidence="2" type="ORF">UFOVP1191_62</name>
    <name evidence="3" type="ORF">UFOVP1252_116</name>
    <name evidence="1" type="ORF">UFOVP529_4</name>
</gene>
<protein>
    <submittedName>
        <fullName evidence="2">Uncharacterized protein</fullName>
    </submittedName>
</protein>
<dbReference type="EMBL" id="LR796510">
    <property type="protein sequence ID" value="CAB4148416.1"/>
    <property type="molecule type" value="Genomic_DNA"/>
</dbReference>
<accession>A0A6J5R1A1</accession>
<sequence length="207" mass="22109">MLTLGSGVLEVAYWVSGRAKGTSSYFGVTGGGYTSVFTIGQIAGDVEFDINYQEREFYGQYNFPIAKAHFGGKVGARARRVELNVNSLKNFFNANGTASFVTAEPTGSFVFDPDTDGGVGANQQVGATTAGAGLPRPLYVRFTHSRSDDSSKTVKIHLPKAYTNSLNIPFTREDIIVQDIDFMAVVDTSLVVTSGGTAEPTIVLIEA</sequence>
<organism evidence="2">
    <name type="scientific">uncultured Caudovirales phage</name>
    <dbReference type="NCBI Taxonomy" id="2100421"/>
    <lineage>
        <taxon>Viruses</taxon>
        <taxon>Duplodnaviria</taxon>
        <taxon>Heunggongvirae</taxon>
        <taxon>Uroviricota</taxon>
        <taxon>Caudoviricetes</taxon>
        <taxon>Peduoviridae</taxon>
        <taxon>Maltschvirus</taxon>
        <taxon>Maltschvirus maltsch</taxon>
    </lineage>
</organism>
<evidence type="ECO:0000313" key="2">
    <source>
        <dbReference type="EMBL" id="CAB4190463.1"/>
    </source>
</evidence>
<name>A0A6J5R1A1_9CAUD</name>
<proteinExistence type="predicted"/>
<evidence type="ECO:0000313" key="3">
    <source>
        <dbReference type="EMBL" id="CAB4194541.1"/>
    </source>
</evidence>
<evidence type="ECO:0000313" key="1">
    <source>
        <dbReference type="EMBL" id="CAB4148416.1"/>
    </source>
</evidence>
<reference evidence="2" key="1">
    <citation type="submission" date="2020-05" db="EMBL/GenBank/DDBJ databases">
        <authorList>
            <person name="Chiriac C."/>
            <person name="Salcher M."/>
            <person name="Ghai R."/>
            <person name="Kavagutti S V."/>
        </authorList>
    </citation>
    <scope>NUCLEOTIDE SEQUENCE</scope>
</reference>
<dbReference type="EMBL" id="LR797211">
    <property type="protein sequence ID" value="CAB4194541.1"/>
    <property type="molecule type" value="Genomic_DNA"/>
</dbReference>
<dbReference type="EMBL" id="LR797158">
    <property type="protein sequence ID" value="CAB4190463.1"/>
    <property type="molecule type" value="Genomic_DNA"/>
</dbReference>